<gene>
    <name evidence="1" type="ordered locus">mru_0274</name>
</gene>
<evidence type="ECO:0000313" key="2">
    <source>
        <dbReference type="Proteomes" id="UP000008680"/>
    </source>
</evidence>
<dbReference type="EMBL" id="CP001719">
    <property type="protein sequence ID" value="ADC46126.1"/>
    <property type="molecule type" value="Genomic_DNA"/>
</dbReference>
<protein>
    <submittedName>
        <fullName evidence="1">Uncharacterized protein</fullName>
    </submittedName>
</protein>
<dbReference type="PATRIC" id="fig|634498.28.peg.277"/>
<dbReference type="STRING" id="634498.mru_0274"/>
<evidence type="ECO:0000313" key="1">
    <source>
        <dbReference type="EMBL" id="ADC46126.1"/>
    </source>
</evidence>
<dbReference type="AlphaFoldDB" id="D3DZV0"/>
<proteinExistence type="predicted"/>
<dbReference type="Proteomes" id="UP000008680">
    <property type="component" value="Chromosome"/>
</dbReference>
<dbReference type="KEGG" id="mru:mru_0274"/>
<name>D3DZV0_METRM</name>
<accession>D3DZV0</accession>
<dbReference type="HOGENOM" id="CLU_3130903_0_0_2"/>
<keyword evidence="2" id="KW-1185">Reference proteome</keyword>
<organism evidence="1 2">
    <name type="scientific">Methanobrevibacter ruminantium (strain ATCC 35063 / DSM 1093 / JCM 13430 / OCM 146 / M1)</name>
    <name type="common">Methanobacterium ruminantium</name>
    <dbReference type="NCBI Taxonomy" id="634498"/>
    <lineage>
        <taxon>Archaea</taxon>
        <taxon>Methanobacteriati</taxon>
        <taxon>Methanobacteriota</taxon>
        <taxon>Methanomada group</taxon>
        <taxon>Methanobacteria</taxon>
        <taxon>Methanobacteriales</taxon>
        <taxon>Methanobacteriaceae</taxon>
        <taxon>Methanobrevibacter</taxon>
    </lineage>
</organism>
<reference evidence="1 2" key="1">
    <citation type="journal article" date="2010" name="PLoS ONE">
        <title>The genome sequence of the rumen methanogen Methanobrevibacter ruminantium reveals new possibilities for controlling ruminant methane emissions.</title>
        <authorList>
            <person name="Leahy S.C."/>
            <person name="Kelly W.J."/>
            <person name="Altermann E."/>
            <person name="Ronimus R.S."/>
            <person name="Yeoman C.J."/>
            <person name="Pacheco D.M."/>
            <person name="Li D."/>
            <person name="Kong Z."/>
            <person name="McTavish S."/>
            <person name="Sang C."/>
            <person name="Lambie S.C."/>
            <person name="Janssen P.H."/>
            <person name="Dey D."/>
            <person name="Attwood G.T."/>
        </authorList>
    </citation>
    <scope>NUCLEOTIDE SEQUENCE [LARGE SCALE GENOMIC DNA]</scope>
    <source>
        <strain evidence="2">ATCC 35063 / DSM 1093 / JCM 13430 / OCM 146 / M1</strain>
    </source>
</reference>
<sequence>MNYREWVASQFELRMTEDGRVCFKTPCSYYTFSKEDFEIIREMFLNFES</sequence>